<dbReference type="GO" id="GO:0006633">
    <property type="term" value="P:fatty acid biosynthetic process"/>
    <property type="evidence" value="ECO:0007669"/>
    <property type="project" value="TreeGrafter"/>
</dbReference>
<name>U2G414_9GAMM</name>
<dbReference type="PANTHER" id="PTHR43437">
    <property type="entry name" value="HYDROXYACYL-THIOESTER DEHYDRATASE TYPE 2, MITOCHONDRIAL-RELATED"/>
    <property type="match status" value="1"/>
</dbReference>
<gene>
    <name evidence="1" type="ORF">SSPSH_000190</name>
</gene>
<keyword evidence="1" id="KW-0808">Transferase</keyword>
<dbReference type="Gene3D" id="3.10.129.10">
    <property type="entry name" value="Hotdog Thioesterase"/>
    <property type="match status" value="1"/>
</dbReference>
<keyword evidence="2" id="KW-1185">Reference proteome</keyword>
<dbReference type="GO" id="GO:0008959">
    <property type="term" value="F:phosphate acetyltransferase activity"/>
    <property type="evidence" value="ECO:0007669"/>
    <property type="project" value="UniProtKB-EC"/>
</dbReference>
<dbReference type="eggNOG" id="COG2030">
    <property type="taxonomic scope" value="Bacteria"/>
</dbReference>
<protein>
    <submittedName>
        <fullName evidence="1">Phosphate acetyltransferase protein</fullName>
        <ecNumber evidence="1">2.3.1.8</ecNumber>
    </submittedName>
</protein>
<dbReference type="RefSeq" id="WP_006913234.1">
    <property type="nucleotide sequence ID" value="NZ_AFNV02000001.1"/>
</dbReference>
<proteinExistence type="predicted"/>
<keyword evidence="1" id="KW-0012">Acyltransferase</keyword>
<comment type="caution">
    <text evidence="1">The sequence shown here is derived from an EMBL/GenBank/DDBJ whole genome shotgun (WGS) entry which is preliminary data.</text>
</comment>
<evidence type="ECO:0000313" key="2">
    <source>
        <dbReference type="Proteomes" id="UP000006242"/>
    </source>
</evidence>
<dbReference type="InterPro" id="IPR029069">
    <property type="entry name" value="HotDog_dom_sf"/>
</dbReference>
<dbReference type="EC" id="2.3.1.8" evidence="1"/>
<dbReference type="InterPro" id="IPR050965">
    <property type="entry name" value="UPF0336/Enoyl-CoA_hydratase"/>
</dbReference>
<dbReference type="Proteomes" id="UP000006242">
    <property type="component" value="Unassembled WGS sequence"/>
</dbReference>
<sequence length="126" mass="13883">MSEQMPRFDALAVGDRATTTRCFSATDMAQWCDMMSLDQAPAQVPEPLVAALFSYLLGEQLPGHGTNYLKQDMQFEDMGRIGETLTVEVRISRLRRDKALVDLDTTCTGSDGRTICAGRALVLFAC</sequence>
<accession>U2G414</accession>
<dbReference type="GO" id="GO:0019171">
    <property type="term" value="F:(3R)-hydroxyacyl-[acyl-carrier-protein] dehydratase activity"/>
    <property type="evidence" value="ECO:0007669"/>
    <property type="project" value="TreeGrafter"/>
</dbReference>
<reference evidence="1 2" key="1">
    <citation type="journal article" date="2011" name="J. Bacteriol.">
        <title>Genome sequence of Salinisphaera shabanensis, a gammaproteobacterium from the harsh, variable environment of the brine-seawater interface of the Shaban Deep in the Red Sea.</title>
        <authorList>
            <person name="Antunes A."/>
            <person name="Alam I."/>
            <person name="Bajic V.B."/>
            <person name="Stingl U."/>
        </authorList>
    </citation>
    <scope>NUCLEOTIDE SEQUENCE [LARGE SCALE GENOMIC DNA]</scope>
    <source>
        <strain evidence="1 2">E1L3A</strain>
    </source>
</reference>
<dbReference type="AlphaFoldDB" id="U2G414"/>
<reference evidence="1 2" key="2">
    <citation type="journal article" date="2013" name="PLoS ONE">
        <title>INDIGO - INtegrated Data Warehouse of MIcrobial GenOmes with Examples from the Red Sea Extremophiles.</title>
        <authorList>
            <person name="Alam I."/>
            <person name="Antunes A."/>
            <person name="Kamau A.A."/>
            <person name="Ba Alawi W."/>
            <person name="Kalkatawi M."/>
            <person name="Stingl U."/>
            <person name="Bajic V.B."/>
        </authorList>
    </citation>
    <scope>NUCLEOTIDE SEQUENCE [LARGE SCALE GENOMIC DNA]</scope>
    <source>
        <strain evidence="1 2">E1L3A</strain>
    </source>
</reference>
<dbReference type="SUPFAM" id="SSF54637">
    <property type="entry name" value="Thioesterase/thiol ester dehydrase-isomerase"/>
    <property type="match status" value="1"/>
</dbReference>
<dbReference type="STRING" id="1033802.SSPSH_000190"/>
<dbReference type="OrthoDB" id="5358891at2"/>
<organism evidence="1 2">
    <name type="scientific">Salinisphaera shabanensis E1L3A</name>
    <dbReference type="NCBI Taxonomy" id="1033802"/>
    <lineage>
        <taxon>Bacteria</taxon>
        <taxon>Pseudomonadati</taxon>
        <taxon>Pseudomonadota</taxon>
        <taxon>Gammaproteobacteria</taxon>
        <taxon>Salinisphaerales</taxon>
        <taxon>Salinisphaeraceae</taxon>
        <taxon>Salinisphaera</taxon>
    </lineage>
</organism>
<dbReference type="EMBL" id="AFNV02000001">
    <property type="protein sequence ID" value="ERJ20848.1"/>
    <property type="molecule type" value="Genomic_DNA"/>
</dbReference>
<dbReference type="PANTHER" id="PTHR43437:SF3">
    <property type="entry name" value="HYDROXYACYL-THIOESTER DEHYDRATASE TYPE 2, MITOCHONDRIAL"/>
    <property type="match status" value="1"/>
</dbReference>
<evidence type="ECO:0000313" key="1">
    <source>
        <dbReference type="EMBL" id="ERJ20848.1"/>
    </source>
</evidence>